<organism evidence="5 6">
    <name type="scientific">Nonomuraea africana</name>
    <dbReference type="NCBI Taxonomy" id="46171"/>
    <lineage>
        <taxon>Bacteria</taxon>
        <taxon>Bacillati</taxon>
        <taxon>Actinomycetota</taxon>
        <taxon>Actinomycetes</taxon>
        <taxon>Streptosporangiales</taxon>
        <taxon>Streptosporangiaceae</taxon>
        <taxon>Nonomuraea</taxon>
    </lineage>
</organism>
<proteinExistence type="predicted"/>
<comment type="caution">
    <text evidence="5">The sequence shown here is derived from an EMBL/GenBank/DDBJ whole genome shotgun (WGS) entry which is preliminary data.</text>
</comment>
<keyword evidence="6" id="KW-1185">Reference proteome</keyword>
<feature type="domain" description="HTH hxlR-type" evidence="4">
    <location>
        <begin position="19"/>
        <end position="117"/>
    </location>
</feature>
<dbReference type="InterPro" id="IPR036390">
    <property type="entry name" value="WH_DNA-bd_sf"/>
</dbReference>
<dbReference type="EMBL" id="JADBEF010000001">
    <property type="protein sequence ID" value="MBE1557878.1"/>
    <property type="molecule type" value="Genomic_DNA"/>
</dbReference>
<keyword evidence="1" id="KW-0805">Transcription regulation</keyword>
<gene>
    <name evidence="5" type="ORF">H4W81_000657</name>
</gene>
<dbReference type="InterPro" id="IPR011991">
    <property type="entry name" value="ArsR-like_HTH"/>
</dbReference>
<name>A0ABR9K7Y2_9ACTN</name>
<evidence type="ECO:0000313" key="5">
    <source>
        <dbReference type="EMBL" id="MBE1557878.1"/>
    </source>
</evidence>
<sequence length="131" mass="14555">MKVSPTPADPSTDAFNNDCPGRQVFDHVTSRWGILVLAALREGPLRFYQLRDRIGGISEKMLSQNLRVLARDGLIERMVEPDIPPKVSYRLTPLGQEGSAPLRALLDWIALRAPDILDAQSRHDANLSPLS</sequence>
<accession>A0ABR9K7Y2</accession>
<evidence type="ECO:0000256" key="3">
    <source>
        <dbReference type="ARBA" id="ARBA00023163"/>
    </source>
</evidence>
<dbReference type="CDD" id="cd00090">
    <property type="entry name" value="HTH_ARSR"/>
    <property type="match status" value="1"/>
</dbReference>
<dbReference type="RefSeq" id="WP_192773398.1">
    <property type="nucleotide sequence ID" value="NZ_BAAASY010000026.1"/>
</dbReference>
<dbReference type="Gene3D" id="1.10.10.10">
    <property type="entry name" value="Winged helix-like DNA-binding domain superfamily/Winged helix DNA-binding domain"/>
    <property type="match status" value="1"/>
</dbReference>
<dbReference type="PROSITE" id="PS51118">
    <property type="entry name" value="HTH_HXLR"/>
    <property type="match status" value="1"/>
</dbReference>
<dbReference type="GO" id="GO:0003677">
    <property type="term" value="F:DNA binding"/>
    <property type="evidence" value="ECO:0007669"/>
    <property type="project" value="UniProtKB-KW"/>
</dbReference>
<dbReference type="InterPro" id="IPR002577">
    <property type="entry name" value="HTH_HxlR"/>
</dbReference>
<keyword evidence="2 5" id="KW-0238">DNA-binding</keyword>
<evidence type="ECO:0000256" key="2">
    <source>
        <dbReference type="ARBA" id="ARBA00023125"/>
    </source>
</evidence>
<evidence type="ECO:0000256" key="1">
    <source>
        <dbReference type="ARBA" id="ARBA00023015"/>
    </source>
</evidence>
<evidence type="ECO:0000313" key="6">
    <source>
        <dbReference type="Proteomes" id="UP000661607"/>
    </source>
</evidence>
<protein>
    <submittedName>
        <fullName evidence="5">DNA-binding HxlR family transcriptional regulator</fullName>
    </submittedName>
</protein>
<dbReference type="PANTHER" id="PTHR33204">
    <property type="entry name" value="TRANSCRIPTIONAL REGULATOR, MARR FAMILY"/>
    <property type="match status" value="1"/>
</dbReference>
<keyword evidence="3" id="KW-0804">Transcription</keyword>
<dbReference type="InterPro" id="IPR036388">
    <property type="entry name" value="WH-like_DNA-bd_sf"/>
</dbReference>
<reference evidence="5 6" key="1">
    <citation type="submission" date="2020-10" db="EMBL/GenBank/DDBJ databases">
        <title>Sequencing the genomes of 1000 actinobacteria strains.</title>
        <authorList>
            <person name="Klenk H.-P."/>
        </authorList>
    </citation>
    <scope>NUCLEOTIDE SEQUENCE [LARGE SCALE GENOMIC DNA]</scope>
    <source>
        <strain evidence="5 6">DSM 43748</strain>
    </source>
</reference>
<dbReference type="Proteomes" id="UP000661607">
    <property type="component" value="Unassembled WGS sequence"/>
</dbReference>
<dbReference type="PANTHER" id="PTHR33204:SF37">
    <property type="entry name" value="HTH-TYPE TRANSCRIPTIONAL REGULATOR YODB"/>
    <property type="match status" value="1"/>
</dbReference>
<dbReference type="Pfam" id="PF01638">
    <property type="entry name" value="HxlR"/>
    <property type="match status" value="1"/>
</dbReference>
<dbReference type="SUPFAM" id="SSF46785">
    <property type="entry name" value="Winged helix' DNA-binding domain"/>
    <property type="match status" value="1"/>
</dbReference>
<evidence type="ECO:0000259" key="4">
    <source>
        <dbReference type="PROSITE" id="PS51118"/>
    </source>
</evidence>